<evidence type="ECO:0008006" key="4">
    <source>
        <dbReference type="Google" id="ProtNLM"/>
    </source>
</evidence>
<keyword evidence="3" id="KW-1185">Reference proteome</keyword>
<name>A0ABD3HSP3_9MARC</name>
<reference evidence="2 3" key="1">
    <citation type="submission" date="2024-09" db="EMBL/GenBank/DDBJ databases">
        <title>Chromosome-scale assembly of Riccia sorocarpa.</title>
        <authorList>
            <person name="Paukszto L."/>
        </authorList>
    </citation>
    <scope>NUCLEOTIDE SEQUENCE [LARGE SCALE GENOMIC DNA]</scope>
    <source>
        <strain evidence="2">LP-2024</strain>
        <tissue evidence="2">Aerial parts of the thallus</tissue>
    </source>
</reference>
<dbReference type="PANTHER" id="PTHR33881:SF17">
    <property type="entry name" value="EGF-LIKE DOMAIN-CONTAINING PROTEIN"/>
    <property type="match status" value="1"/>
</dbReference>
<dbReference type="Proteomes" id="UP001633002">
    <property type="component" value="Unassembled WGS sequence"/>
</dbReference>
<dbReference type="AlphaFoldDB" id="A0ABD3HSP3"/>
<sequence>MGKKVRAAWTAVLLLLVMAMQMPECLAQNGVCSGVNCQRGTCKQAFLGYTCDCQEGWGNLLGLNFLPCGIPKNCHVNLSCNGKAEAPAPALSTPAPSFQLPNLTSFNPCSFSLCGYGKCVEKENPGFLMAPYSCECNPGNSNALNQSSGICLPDCNFSGGCPDLGIPLSGSTPGAPPPPPSSVTFPPSAGKRVEVVATILVAAVVGATSWLLV</sequence>
<comment type="caution">
    <text evidence="2">The sequence shown here is derived from an EMBL/GenBank/DDBJ whole genome shotgun (WGS) entry which is preliminary data.</text>
</comment>
<feature type="chain" id="PRO_5044804560" description="EGF-like domain-containing protein" evidence="1">
    <location>
        <begin position="28"/>
        <end position="213"/>
    </location>
</feature>
<gene>
    <name evidence="2" type="ORF">R1sor_006946</name>
</gene>
<dbReference type="EMBL" id="JBJQOH010000003">
    <property type="protein sequence ID" value="KAL3693295.1"/>
    <property type="molecule type" value="Genomic_DNA"/>
</dbReference>
<organism evidence="2 3">
    <name type="scientific">Riccia sorocarpa</name>
    <dbReference type="NCBI Taxonomy" id="122646"/>
    <lineage>
        <taxon>Eukaryota</taxon>
        <taxon>Viridiplantae</taxon>
        <taxon>Streptophyta</taxon>
        <taxon>Embryophyta</taxon>
        <taxon>Marchantiophyta</taxon>
        <taxon>Marchantiopsida</taxon>
        <taxon>Marchantiidae</taxon>
        <taxon>Marchantiales</taxon>
        <taxon>Ricciaceae</taxon>
        <taxon>Riccia</taxon>
    </lineage>
</organism>
<protein>
    <recommendedName>
        <fullName evidence="4">EGF-like domain-containing protein</fullName>
    </recommendedName>
</protein>
<keyword evidence="1" id="KW-0732">Signal</keyword>
<evidence type="ECO:0000313" key="2">
    <source>
        <dbReference type="EMBL" id="KAL3693295.1"/>
    </source>
</evidence>
<feature type="signal peptide" evidence="1">
    <location>
        <begin position="1"/>
        <end position="27"/>
    </location>
</feature>
<evidence type="ECO:0000313" key="3">
    <source>
        <dbReference type="Proteomes" id="UP001633002"/>
    </source>
</evidence>
<accession>A0ABD3HSP3</accession>
<evidence type="ECO:0000256" key="1">
    <source>
        <dbReference type="SAM" id="SignalP"/>
    </source>
</evidence>
<proteinExistence type="predicted"/>
<dbReference type="PANTHER" id="PTHR33881">
    <property type="entry name" value="NEUROGENIC LOCUS NOTCH-LIKE PROTEIN"/>
    <property type="match status" value="1"/>
</dbReference>